<comment type="similarity">
    <text evidence="1">Belongs to the methyltransferase superfamily. LaeA methyltransferase family.</text>
</comment>
<dbReference type="SUPFAM" id="SSF53335">
    <property type="entry name" value="S-adenosyl-L-methionine-dependent methyltransferases"/>
    <property type="match status" value="1"/>
</dbReference>
<dbReference type="eggNOG" id="ENOG502QWDP">
    <property type="taxonomic scope" value="Eukaryota"/>
</dbReference>
<evidence type="ECO:0000313" key="2">
    <source>
        <dbReference type="EMBL" id="EXF75423.1"/>
    </source>
</evidence>
<dbReference type="PANTHER" id="PTHR43591:SF14">
    <property type="entry name" value="METHYLTRANSFERASE"/>
    <property type="match status" value="1"/>
</dbReference>
<comment type="caution">
    <text evidence="2">The sequence shown here is derived from an EMBL/GenBank/DDBJ whole genome shotgun (WGS) entry which is preliminary data.</text>
</comment>
<gene>
    <name evidence="2" type="ORF">CFIO01_12859</name>
</gene>
<accession>A0A010RT46</accession>
<dbReference type="CDD" id="cd02440">
    <property type="entry name" value="AdoMet_MTases"/>
    <property type="match status" value="1"/>
</dbReference>
<dbReference type="PANTHER" id="PTHR43591">
    <property type="entry name" value="METHYLTRANSFERASE"/>
    <property type="match status" value="1"/>
</dbReference>
<dbReference type="InterPro" id="IPR029063">
    <property type="entry name" value="SAM-dependent_MTases_sf"/>
</dbReference>
<dbReference type="Gene3D" id="3.40.50.150">
    <property type="entry name" value="Vaccinia Virus protein VP39"/>
    <property type="match status" value="1"/>
</dbReference>
<dbReference type="OrthoDB" id="2013972at2759"/>
<dbReference type="EMBL" id="JARH01000902">
    <property type="protein sequence ID" value="EXF75423.1"/>
    <property type="molecule type" value="Genomic_DNA"/>
</dbReference>
<name>A0A010RT46_9PEZI</name>
<proteinExistence type="inferred from homology"/>
<dbReference type="Proteomes" id="UP000020467">
    <property type="component" value="Unassembled WGS sequence"/>
</dbReference>
<dbReference type="GO" id="GO:0008168">
    <property type="term" value="F:methyltransferase activity"/>
    <property type="evidence" value="ECO:0007669"/>
    <property type="project" value="UniProtKB-KW"/>
</dbReference>
<sequence>SYTSPLPPSTYLNILNLELNNSNFVFHRDLLWCSSSFATTLANLLSSGLLVIYSVVRFFAVRLPCPTASPAPIQKEVHNCLNSREEGGECIIIITSSTRKHFNFPKTRAHIPPKRYKNNARSVFLPLFQSSRRRSIARSRHNRIHSFHRVFHEAGAQPESNSPSFRIRQPRYSSFELRTSSCVTLFMSQATVMSFLPPGVADGRLHGFEFTFEAIPDKSSLHDSHIEVDPDPHEGETESLPDDVECFPRHFGRTYHAYRAGSYVFPNDPAEQERLDLQSLALTELFSGRLHFAPIAVEGSPKRILDVGTGTGAWAMDMGDVYPEAKIVGIDLSPIQSNAVPPNVHFYIEDAAQSWQWEEPFDYVHTRVLLGSFGDFKNEVIRQAFDSLRPGGWLESQDFNLEATSDDNTLAPDSPLSRWVDDMNLASEMIARPLSRAHMLREWYEEVGFVDVHQRVFKIPINGWAKHPRHKHVGRLWEQNFLDGLSGFSMALFTQVLERQQEEVQVSLVDVRKDISNMQIHAYQHVWVVWGRKPYPDEAIPAQSPPENKEMAD</sequence>
<organism evidence="2 3">
    <name type="scientific">Colletotrichum fioriniae PJ7</name>
    <dbReference type="NCBI Taxonomy" id="1445577"/>
    <lineage>
        <taxon>Eukaryota</taxon>
        <taxon>Fungi</taxon>
        <taxon>Dikarya</taxon>
        <taxon>Ascomycota</taxon>
        <taxon>Pezizomycotina</taxon>
        <taxon>Sordariomycetes</taxon>
        <taxon>Hypocreomycetidae</taxon>
        <taxon>Glomerellales</taxon>
        <taxon>Glomerellaceae</taxon>
        <taxon>Colletotrichum</taxon>
        <taxon>Colletotrichum acutatum species complex</taxon>
    </lineage>
</organism>
<keyword evidence="3" id="KW-1185">Reference proteome</keyword>
<dbReference type="Pfam" id="PF13489">
    <property type="entry name" value="Methyltransf_23"/>
    <property type="match status" value="1"/>
</dbReference>
<evidence type="ECO:0000256" key="1">
    <source>
        <dbReference type="ARBA" id="ARBA00038158"/>
    </source>
</evidence>
<dbReference type="AlphaFoldDB" id="A0A010RT46"/>
<keyword evidence="2" id="KW-0808">Transferase</keyword>
<feature type="non-terminal residue" evidence="2">
    <location>
        <position position="1"/>
    </location>
</feature>
<dbReference type="HOGENOM" id="CLU_493116_0_0_1"/>
<dbReference type="KEGG" id="cfj:CFIO01_12859"/>
<protein>
    <submittedName>
        <fullName evidence="2">Methyltransferase</fullName>
    </submittedName>
</protein>
<evidence type="ECO:0000313" key="3">
    <source>
        <dbReference type="Proteomes" id="UP000020467"/>
    </source>
</evidence>
<reference evidence="2 3" key="1">
    <citation type="submission" date="2014-02" db="EMBL/GenBank/DDBJ databases">
        <title>The genome sequence of Colletotrichum fioriniae PJ7.</title>
        <authorList>
            <person name="Baroncelli R."/>
            <person name="Thon M.R."/>
        </authorList>
    </citation>
    <scope>NUCLEOTIDE SEQUENCE [LARGE SCALE GENOMIC DNA]</scope>
    <source>
        <strain evidence="2 3">PJ7</strain>
    </source>
</reference>
<keyword evidence="2" id="KW-0489">Methyltransferase</keyword>
<dbReference type="GO" id="GO:0032259">
    <property type="term" value="P:methylation"/>
    <property type="evidence" value="ECO:0007669"/>
    <property type="project" value="UniProtKB-KW"/>
</dbReference>